<dbReference type="Pfam" id="PF20060">
    <property type="entry name" value="DUF6459"/>
    <property type="match status" value="1"/>
</dbReference>
<reference evidence="1 2" key="1">
    <citation type="submission" date="2016-10" db="EMBL/GenBank/DDBJ databases">
        <authorList>
            <person name="de Groot N.N."/>
        </authorList>
    </citation>
    <scope>NUCLEOTIDE SEQUENCE [LARGE SCALE GENOMIC DNA]</scope>
    <source>
        <strain evidence="1 2">CGMCC 4.2023</strain>
    </source>
</reference>
<sequence length="101" mass="11371">MLTGRRPLTSLAGRVRDEAYQRLWELHAERADWRRRARGRTPYVCRCRVFPTAGGALEVTAVVALDDDVVRAIAFRLEPGDADSGPGYGRARWRCTEVAAR</sequence>
<gene>
    <name evidence="1" type="ORF">SAMN05216223_11115</name>
</gene>
<dbReference type="AlphaFoldDB" id="A0A1H6CZ91"/>
<evidence type="ECO:0000313" key="2">
    <source>
        <dbReference type="Proteomes" id="UP000236754"/>
    </source>
</evidence>
<accession>A0A1H6CZ91</accession>
<dbReference type="Proteomes" id="UP000236754">
    <property type="component" value="Unassembled WGS sequence"/>
</dbReference>
<dbReference type="InterPro" id="IPR045596">
    <property type="entry name" value="DUF6459"/>
</dbReference>
<keyword evidence="2" id="KW-1185">Reference proteome</keyword>
<proteinExistence type="predicted"/>
<organism evidence="1 2">
    <name type="scientific">Actinacidiphila yanglinensis</name>
    <dbReference type="NCBI Taxonomy" id="310779"/>
    <lineage>
        <taxon>Bacteria</taxon>
        <taxon>Bacillati</taxon>
        <taxon>Actinomycetota</taxon>
        <taxon>Actinomycetes</taxon>
        <taxon>Kitasatosporales</taxon>
        <taxon>Streptomycetaceae</taxon>
        <taxon>Actinacidiphila</taxon>
    </lineage>
</organism>
<protein>
    <submittedName>
        <fullName evidence="1">Uncharacterized protein</fullName>
    </submittedName>
</protein>
<name>A0A1H6CZ91_9ACTN</name>
<dbReference type="EMBL" id="FNVU01000011">
    <property type="protein sequence ID" value="SEG78441.1"/>
    <property type="molecule type" value="Genomic_DNA"/>
</dbReference>
<evidence type="ECO:0000313" key="1">
    <source>
        <dbReference type="EMBL" id="SEG78441.1"/>
    </source>
</evidence>